<dbReference type="PANTHER" id="PTHR11276:SF29">
    <property type="entry name" value="DNA POLYMERASE TYPE-X FAMILY PROTEIN POL4"/>
    <property type="match status" value="1"/>
</dbReference>
<feature type="region of interest" description="Disordered" evidence="14">
    <location>
        <begin position="554"/>
        <end position="576"/>
    </location>
</feature>
<dbReference type="Proteomes" id="UP000782241">
    <property type="component" value="Unassembled WGS sequence"/>
</dbReference>
<feature type="compositionally biased region" description="Polar residues" evidence="14">
    <location>
        <begin position="559"/>
        <end position="576"/>
    </location>
</feature>
<dbReference type="InterPro" id="IPR027421">
    <property type="entry name" value="DNA_pol_lamdba_lyase_dom_sf"/>
</dbReference>
<feature type="domain" description="HTH TFE/IIEalpha-type" evidence="16">
    <location>
        <begin position="4"/>
        <end position="95"/>
    </location>
</feature>
<dbReference type="InterPro" id="IPR028207">
    <property type="entry name" value="DNA_pol_B_palm_palm"/>
</dbReference>
<dbReference type="SMART" id="SM00531">
    <property type="entry name" value="TFIIE"/>
    <property type="match status" value="1"/>
</dbReference>
<feature type="region of interest" description="Disordered" evidence="14">
    <location>
        <begin position="324"/>
        <end position="412"/>
    </location>
</feature>
<evidence type="ECO:0000256" key="1">
    <source>
        <dbReference type="ARBA" id="ARBA00004123"/>
    </source>
</evidence>
<dbReference type="PROSITE" id="PS50172">
    <property type="entry name" value="BRCT"/>
    <property type="match status" value="1"/>
</dbReference>
<dbReference type="InterPro" id="IPR022312">
    <property type="entry name" value="DNA_pol_X"/>
</dbReference>
<keyword evidence="11" id="KW-0234">DNA repair</keyword>
<evidence type="ECO:0000256" key="4">
    <source>
        <dbReference type="ARBA" id="ARBA00022679"/>
    </source>
</evidence>
<dbReference type="InterPro" id="IPR024550">
    <property type="entry name" value="TFIIEa/SarR/Rpc3_HTH_dom"/>
</dbReference>
<dbReference type="GO" id="GO:0005634">
    <property type="term" value="C:nucleus"/>
    <property type="evidence" value="ECO:0007669"/>
    <property type="project" value="UniProtKB-SubCell"/>
</dbReference>
<dbReference type="SUPFAM" id="SSF81585">
    <property type="entry name" value="PsbU/PolX domain-like"/>
    <property type="match status" value="1"/>
</dbReference>
<evidence type="ECO:0000256" key="8">
    <source>
        <dbReference type="ARBA" id="ARBA00022932"/>
    </source>
</evidence>
<keyword evidence="7" id="KW-0227">DNA damage</keyword>
<dbReference type="FunFam" id="3.30.210.10:FF:000005">
    <property type="entry name" value="DNA polymerase IV"/>
    <property type="match status" value="1"/>
</dbReference>
<dbReference type="Pfam" id="PF14792">
    <property type="entry name" value="DNA_pol_B_palm"/>
    <property type="match status" value="1"/>
</dbReference>
<gene>
    <name evidence="17" type="ORF">KAF25_004768</name>
</gene>
<evidence type="ECO:0000313" key="18">
    <source>
        <dbReference type="Proteomes" id="UP000782241"/>
    </source>
</evidence>
<keyword evidence="9" id="KW-0805">Transcription regulation</keyword>
<evidence type="ECO:0000256" key="6">
    <source>
        <dbReference type="ARBA" id="ARBA00022723"/>
    </source>
</evidence>
<sequence>MDLAITLVKSVMRAFYQTRDILVVDALILHEALRDDDLAYLMSINTKDLHKICGKLREDRFLVVHTRSELREGNPRPSNRTWYYIDYRSTIDAIKWRVYTIDKEVQGTTQVASEKKEYFCSHCKAEWTAMEVLDNVGPEGFLCHRCAHVLTFEADRTSTGHEQSTRLNDQFKFISELLPKIDAVHIPECDFDRALAKARPVKRDETHQRAQTIAADSGANRPMAVKGLTNTGPQSIAVNISTSDGPSEIEKAAEQARKEKIAKQNALPAWMSNSTVTGDSFTASDTLGTTTTAKKDVGKDAGKTEPVQANAQIDDIFERLKAEQAAELAKQQEEEEEDEEDEDEFEDVLSRDTPVTPAIKRESPGDSEEPQAKRVKVEPEVKKEEEEEDSEEEIEFEDKAKHHRRSPSLKAGARATAMDLDNLPRIFLLPAHLKPDELHCLEERIPTLTYDINEAELVVGKILQPRRAEFELRRAKLEFVPLEQSQTGSDYSSPTSLARESDNGPTTKRRRVVEQSTGETAIVKVVKLAWLLDSWEKKRLLSVDPYTIYQGNKIVPSGTIPTTASTSPKGSTSPANSVLGRALLEHEAQPTSSSPHGRNKRRHDASTTLSQYAPNLLNQTTSEHDIALPLIPGFLKTVYSCQRPTYMNSPNDEFVKVLAEIRTIRQLREDEVGERAYSSSIASIAAYPYPLKNPQGCGDRIAELWHHWKETGESVEVREANADPKISTLQIFYNIWGVGAISARDFYQKGWRDLDDLVEYGWNMLNRSQQIGIKYYSEFLLGIPREEVASIGATILEHTRRIDPGFEMVIVGGYRRGKQESGDVDVVLSHRDESKTLNVVSKIVVALEKACLITHTLTLSTHNSERGQHPVSWKGEKHNSSGFDTLDKALVVWQDSSKENAPHRRVDIIISPWKTAGCAVLGWSGGTTFQRDIRRYCKNVKGYKFDSSGIRDRADGRWVDLEGTLAGDKAPDMETAERRVFEGLGLAWRSPEERCTG</sequence>
<comment type="caution">
    <text evidence="17">The sequence shown here is derived from an EMBL/GenBank/DDBJ whole genome shotgun (WGS) entry which is preliminary data.</text>
</comment>
<evidence type="ECO:0000256" key="11">
    <source>
        <dbReference type="ARBA" id="ARBA00023204"/>
    </source>
</evidence>
<feature type="compositionally biased region" description="Basic and acidic residues" evidence="14">
    <location>
        <begin position="359"/>
        <end position="384"/>
    </location>
</feature>
<organism evidence="17 18">
    <name type="scientific">Fusarium avenaceum</name>
    <dbReference type="NCBI Taxonomy" id="40199"/>
    <lineage>
        <taxon>Eukaryota</taxon>
        <taxon>Fungi</taxon>
        <taxon>Dikarya</taxon>
        <taxon>Ascomycota</taxon>
        <taxon>Pezizomycotina</taxon>
        <taxon>Sordariomycetes</taxon>
        <taxon>Hypocreomycetidae</taxon>
        <taxon>Hypocreales</taxon>
        <taxon>Nectriaceae</taxon>
        <taxon>Fusarium</taxon>
        <taxon>Fusarium tricinctum species complex</taxon>
    </lineage>
</organism>
<dbReference type="GO" id="GO:0006303">
    <property type="term" value="P:double-strand break repair via nonhomologous end joining"/>
    <property type="evidence" value="ECO:0007669"/>
    <property type="project" value="TreeGrafter"/>
</dbReference>
<dbReference type="InterPro" id="IPR017919">
    <property type="entry name" value="TFIIE/TFIIEa_HTH"/>
</dbReference>
<dbReference type="PRINTS" id="PR00869">
    <property type="entry name" value="DNAPOLX"/>
</dbReference>
<dbReference type="Gene3D" id="3.30.210.10">
    <property type="entry name" value="DNA polymerase, thumb domain"/>
    <property type="match status" value="1"/>
</dbReference>
<protein>
    <recommendedName>
        <fullName evidence="3">DNA-directed DNA polymerase</fullName>
        <ecNumber evidence="3">2.7.7.7</ecNumber>
    </recommendedName>
</protein>
<dbReference type="InterPro" id="IPR002054">
    <property type="entry name" value="DNA-dir_DNA_pol_X"/>
</dbReference>
<dbReference type="InterPro" id="IPR002008">
    <property type="entry name" value="DNA_pol_X_beta-like"/>
</dbReference>
<dbReference type="Pfam" id="PF14716">
    <property type="entry name" value="HHH_8"/>
    <property type="match status" value="1"/>
</dbReference>
<evidence type="ECO:0000256" key="7">
    <source>
        <dbReference type="ARBA" id="ARBA00022763"/>
    </source>
</evidence>
<dbReference type="PRINTS" id="PR00870">
    <property type="entry name" value="DNAPOLXBETA"/>
</dbReference>
<evidence type="ECO:0000259" key="15">
    <source>
        <dbReference type="PROSITE" id="PS50172"/>
    </source>
</evidence>
<accession>A0A9P7HB55</accession>
<feature type="region of interest" description="Disordered" evidence="14">
    <location>
        <begin position="586"/>
        <end position="605"/>
    </location>
</feature>
<dbReference type="InterPro" id="IPR037160">
    <property type="entry name" value="DNA_Pol_thumb_sf"/>
</dbReference>
<dbReference type="SMART" id="SM00483">
    <property type="entry name" value="POLXc"/>
    <property type="match status" value="1"/>
</dbReference>
<evidence type="ECO:0000256" key="14">
    <source>
        <dbReference type="SAM" id="MobiDB-lite"/>
    </source>
</evidence>
<dbReference type="InterPro" id="IPR043519">
    <property type="entry name" value="NT_sf"/>
</dbReference>
<feature type="region of interest" description="Disordered" evidence="14">
    <location>
        <begin position="483"/>
        <end position="514"/>
    </location>
</feature>
<proteinExistence type="inferred from homology"/>
<dbReference type="Gene3D" id="3.30.460.10">
    <property type="entry name" value="Beta Polymerase, domain 2"/>
    <property type="match status" value="1"/>
</dbReference>
<dbReference type="SUPFAM" id="SSF47802">
    <property type="entry name" value="DNA polymerase beta, N-terminal domain-like"/>
    <property type="match status" value="1"/>
</dbReference>
<dbReference type="InterPro" id="IPR002853">
    <property type="entry name" value="TFIIE_asu"/>
</dbReference>
<keyword evidence="5" id="KW-0548">Nucleotidyltransferase</keyword>
<dbReference type="CDD" id="cd00141">
    <property type="entry name" value="NT_POLXc"/>
    <property type="match status" value="1"/>
</dbReference>
<dbReference type="GO" id="GO:0003677">
    <property type="term" value="F:DNA binding"/>
    <property type="evidence" value="ECO:0007669"/>
    <property type="project" value="InterPro"/>
</dbReference>
<comment type="subcellular location">
    <subcellularLocation>
        <location evidence="1">Nucleus</location>
    </subcellularLocation>
</comment>
<evidence type="ECO:0000313" key="17">
    <source>
        <dbReference type="EMBL" id="KAG5662350.1"/>
    </source>
</evidence>
<evidence type="ECO:0000256" key="2">
    <source>
        <dbReference type="ARBA" id="ARBA00008323"/>
    </source>
</evidence>
<dbReference type="InterPro" id="IPR029398">
    <property type="entry name" value="PolB_thumb"/>
</dbReference>
<evidence type="ECO:0000256" key="9">
    <source>
        <dbReference type="ARBA" id="ARBA00023015"/>
    </source>
</evidence>
<feature type="compositionally biased region" description="Acidic residues" evidence="14">
    <location>
        <begin position="333"/>
        <end position="347"/>
    </location>
</feature>
<dbReference type="Gene3D" id="1.10.150.20">
    <property type="entry name" value="5' to 3' exonuclease, C-terminal subdomain"/>
    <property type="match status" value="1"/>
</dbReference>
<dbReference type="SUPFAM" id="SSF81301">
    <property type="entry name" value="Nucleotidyltransferase"/>
    <property type="match status" value="1"/>
</dbReference>
<dbReference type="Pfam" id="PF02002">
    <property type="entry name" value="TFIIE_alpha"/>
    <property type="match status" value="1"/>
</dbReference>
<dbReference type="Pfam" id="PF14791">
    <property type="entry name" value="DNA_pol_B_thumb"/>
    <property type="match status" value="1"/>
</dbReference>
<dbReference type="GO" id="GO:0046872">
    <property type="term" value="F:metal ion binding"/>
    <property type="evidence" value="ECO:0007669"/>
    <property type="project" value="UniProtKB-KW"/>
</dbReference>
<feature type="domain" description="BRCT" evidence="15">
    <location>
        <begin position="523"/>
        <end position="548"/>
    </location>
</feature>
<dbReference type="GO" id="GO:0003887">
    <property type="term" value="F:DNA-directed DNA polymerase activity"/>
    <property type="evidence" value="ECO:0007669"/>
    <property type="project" value="UniProtKB-KW"/>
</dbReference>
<dbReference type="Gene3D" id="1.10.150.110">
    <property type="entry name" value="DNA polymerase beta, N-terminal domain-like"/>
    <property type="match status" value="1"/>
</dbReference>
<feature type="compositionally biased region" description="Acidic residues" evidence="14">
    <location>
        <begin position="385"/>
        <end position="396"/>
    </location>
</feature>
<keyword evidence="4" id="KW-0808">Transferase</keyword>
<evidence type="ECO:0000256" key="3">
    <source>
        <dbReference type="ARBA" id="ARBA00012417"/>
    </source>
</evidence>
<dbReference type="Pfam" id="PF10391">
    <property type="entry name" value="DNA_pol_lambd_f"/>
    <property type="match status" value="1"/>
</dbReference>
<dbReference type="EC" id="2.7.7.7" evidence="3"/>
<evidence type="ECO:0000256" key="10">
    <source>
        <dbReference type="ARBA" id="ARBA00023163"/>
    </source>
</evidence>
<dbReference type="AlphaFoldDB" id="A0A9P7HB55"/>
<keyword evidence="18" id="KW-1185">Reference proteome</keyword>
<feature type="region of interest" description="Disordered" evidence="14">
    <location>
        <begin position="292"/>
        <end position="311"/>
    </location>
</feature>
<dbReference type="PROSITE" id="PS51344">
    <property type="entry name" value="HTH_TFE_IIE"/>
    <property type="match status" value="1"/>
</dbReference>
<dbReference type="InterPro" id="IPR018944">
    <property type="entry name" value="DNA_pol_lambd_fingers_domain"/>
</dbReference>
<dbReference type="GO" id="GO:0006367">
    <property type="term" value="P:transcription initiation at RNA polymerase II promoter"/>
    <property type="evidence" value="ECO:0007669"/>
    <property type="project" value="InterPro"/>
</dbReference>
<keyword evidence="8" id="KW-0239">DNA-directed DNA polymerase</keyword>
<evidence type="ECO:0000259" key="16">
    <source>
        <dbReference type="PROSITE" id="PS51344"/>
    </source>
</evidence>
<comment type="similarity">
    <text evidence="2">Belongs to the DNA polymerase type-X family.</text>
</comment>
<keyword evidence="10" id="KW-0804">Transcription</keyword>
<dbReference type="InterPro" id="IPR010996">
    <property type="entry name" value="HHH_MUS81"/>
</dbReference>
<evidence type="ECO:0000256" key="5">
    <source>
        <dbReference type="ARBA" id="ARBA00022695"/>
    </source>
</evidence>
<comment type="catalytic activity">
    <reaction evidence="13">
        <text>DNA(n) + a 2'-deoxyribonucleoside 5'-triphosphate = DNA(n+1) + diphosphate</text>
        <dbReference type="Rhea" id="RHEA:22508"/>
        <dbReference type="Rhea" id="RHEA-COMP:17339"/>
        <dbReference type="Rhea" id="RHEA-COMP:17340"/>
        <dbReference type="ChEBI" id="CHEBI:33019"/>
        <dbReference type="ChEBI" id="CHEBI:61560"/>
        <dbReference type="ChEBI" id="CHEBI:173112"/>
        <dbReference type="EC" id="2.7.7.7"/>
    </reaction>
</comment>
<feature type="compositionally biased region" description="Polar residues" evidence="14">
    <location>
        <begin position="483"/>
        <end position="506"/>
    </location>
</feature>
<dbReference type="PANTHER" id="PTHR11276">
    <property type="entry name" value="DNA POLYMERASE TYPE-X FAMILY MEMBER"/>
    <property type="match status" value="1"/>
</dbReference>
<dbReference type="InterPro" id="IPR001357">
    <property type="entry name" value="BRCT_dom"/>
</dbReference>
<keyword evidence="12" id="KW-0539">Nucleus</keyword>
<evidence type="ECO:0000256" key="12">
    <source>
        <dbReference type="ARBA" id="ARBA00023242"/>
    </source>
</evidence>
<name>A0A9P7HB55_9HYPO</name>
<evidence type="ECO:0000256" key="13">
    <source>
        <dbReference type="ARBA" id="ARBA00049244"/>
    </source>
</evidence>
<reference evidence="17" key="1">
    <citation type="submission" date="2021-04" db="EMBL/GenBank/DDBJ databases">
        <title>Draft genome of Fusarium avenaceum strain F156N33, isolated from an atmospheric sample in Virginia.</title>
        <authorList>
            <person name="Yang S."/>
            <person name="Vinatzer B.A."/>
            <person name="Coleman J."/>
        </authorList>
    </citation>
    <scope>NUCLEOTIDE SEQUENCE</scope>
    <source>
        <strain evidence="17">F156N33</strain>
    </source>
</reference>
<keyword evidence="6" id="KW-0479">Metal-binding</keyword>
<dbReference type="FunFam" id="1.10.150.20:FF:000010">
    <property type="entry name" value="DNA polymerase lambda"/>
    <property type="match status" value="1"/>
</dbReference>
<feature type="compositionally biased region" description="Basic and acidic residues" evidence="14">
    <location>
        <begin position="293"/>
        <end position="303"/>
    </location>
</feature>
<dbReference type="EMBL" id="JAGPUO010000005">
    <property type="protein sequence ID" value="KAG5662350.1"/>
    <property type="molecule type" value="Genomic_DNA"/>
</dbReference>